<comment type="caution">
    <text evidence="1">The sequence shown here is derived from an EMBL/GenBank/DDBJ whole genome shotgun (WGS) entry which is preliminary data.</text>
</comment>
<dbReference type="Proteomes" id="UP000032142">
    <property type="component" value="Unassembled WGS sequence"/>
</dbReference>
<dbReference type="EMBL" id="JRRC01062835">
    <property type="protein sequence ID" value="KHF99061.1"/>
    <property type="molecule type" value="Genomic_DNA"/>
</dbReference>
<evidence type="ECO:0000313" key="1">
    <source>
        <dbReference type="EMBL" id="KHF99061.1"/>
    </source>
</evidence>
<accession>A0A0B0MF91</accession>
<name>A0A0B0MF91_GOSAR</name>
<keyword evidence="2" id="KW-1185">Reference proteome</keyword>
<organism evidence="1 2">
    <name type="scientific">Gossypium arboreum</name>
    <name type="common">Tree cotton</name>
    <name type="synonym">Gossypium nanking</name>
    <dbReference type="NCBI Taxonomy" id="29729"/>
    <lineage>
        <taxon>Eukaryota</taxon>
        <taxon>Viridiplantae</taxon>
        <taxon>Streptophyta</taxon>
        <taxon>Embryophyta</taxon>
        <taxon>Tracheophyta</taxon>
        <taxon>Spermatophyta</taxon>
        <taxon>Magnoliopsida</taxon>
        <taxon>eudicotyledons</taxon>
        <taxon>Gunneridae</taxon>
        <taxon>Pentapetalae</taxon>
        <taxon>rosids</taxon>
        <taxon>malvids</taxon>
        <taxon>Malvales</taxon>
        <taxon>Malvaceae</taxon>
        <taxon>Malvoideae</taxon>
        <taxon>Gossypium</taxon>
    </lineage>
</organism>
<reference evidence="2" key="1">
    <citation type="submission" date="2014-09" db="EMBL/GenBank/DDBJ databases">
        <authorList>
            <person name="Mudge J."/>
            <person name="Ramaraj T."/>
            <person name="Lindquist I.E."/>
            <person name="Bharti A.K."/>
            <person name="Sundararajan A."/>
            <person name="Cameron C.T."/>
            <person name="Woodward J.E."/>
            <person name="May G.D."/>
            <person name="Brubaker C."/>
            <person name="Broadhvest J."/>
            <person name="Wilkins T.A."/>
        </authorList>
    </citation>
    <scope>NUCLEOTIDE SEQUENCE</scope>
    <source>
        <strain evidence="2">cv. AKA8401</strain>
    </source>
</reference>
<dbReference type="AlphaFoldDB" id="A0A0B0MF91"/>
<evidence type="ECO:0000313" key="2">
    <source>
        <dbReference type="Proteomes" id="UP000032142"/>
    </source>
</evidence>
<gene>
    <name evidence="1" type="ORF">F383_38241</name>
</gene>
<sequence length="44" mass="5212">MQNLKLECRLYKETWGITKEKISRIGVLESFKIWSNNLILSLNT</sequence>
<proteinExistence type="predicted"/>
<protein>
    <submittedName>
        <fullName evidence="1">Uncharacterized protein</fullName>
    </submittedName>
</protein>